<accession>A0A8J3ZUX3</accession>
<protein>
    <recommendedName>
        <fullName evidence="5">PNPLA domain-containing protein</fullName>
    </recommendedName>
</protein>
<dbReference type="Proteomes" id="UP000635606">
    <property type="component" value="Unassembled WGS sequence"/>
</dbReference>
<keyword evidence="2" id="KW-1133">Transmembrane helix</keyword>
<sequence length="947" mass="100085">MDRMRRYNLRLRHVVTLLIVADALVLVGPVVGLLTGGFGCAVRAQFLGGPATALDRLAAGSCGGFDLATTRIAGLAAVAVVCAALAVVSWLGAEFVYPRVGGAFANWLGWTCVVGVGGAGWALAVTAVAGTGDRALETAQVGVLVAWTALVPAAVLAALVTVTVVMRALVPAGKPTVEPAVRPAQPTFAAPVVDRWARNYVVPGPAGERDAVGICLSGGGIRSASFAMGAMQAFAANGVLKSARYLATVSGGGYLGGAFQRLRAETPAVPPFAPGSAEEDHVRRHGRYIADGAAEWVAALGSAVRNIVLGLGLLFATLMVTGTFLGWAYAMVWPWSEPVLGCLAEEKGCGWIPAYPVPTRWAVAVVGGAAFVVWMVAGIRVTGRTLAWRRRLERCAEILTGLAVAVVLATIGLPTVAVVAAEVAGPRAPVAPGGFEVASVVGLVTAVTTLWNMIGRRFAPSGEAPADKDAPAKGRRLLTRIGSLAGFATRALLGAVVVLALGALALTVLGASMARSVAAYLPGPEGDPPITTWWFLSTLGGLALVVAVFDQTRMSLHPFYKRRLATAFRLRRNGTTVEAAPWGRLDPMTMYGTPPPAGEGPELVVCAAANVSGQSLAPPGRRAVPFVFTDRYIGGPQLGYLSTPRLEEALEDRTYRSDITLLAAMAISGAAFASAMGRMSGPFNALLALANARLGVWLPNPRYFHRHGSLPLLERMRSALPRVRRVTYYVRELLGSYPPDERFVYVSDGGHYENLGLVELLRRRCTTIYCVDATGDSSIAQTLAEAATLAYEELGVDLTIDGERLARRSAGAGVSPNAQLRSLEARYATQSTVRGRIRYPDGTTGRLIVGKAVLTRETPYEVRAYAVRSDRFPSDSTADQWFDVDQFDAYRALGWHIGRQMAPPAEPPPTPPAHSAVRPSTTPPTTKRPETKRPAVKRPGSRRAGRR</sequence>
<feature type="transmembrane region" description="Helical" evidence="2">
    <location>
        <begin position="433"/>
        <end position="454"/>
    </location>
</feature>
<evidence type="ECO:0000313" key="4">
    <source>
        <dbReference type="Proteomes" id="UP000635606"/>
    </source>
</evidence>
<feature type="transmembrane region" description="Helical" evidence="2">
    <location>
        <begin position="659"/>
        <end position="677"/>
    </location>
</feature>
<evidence type="ECO:0000256" key="1">
    <source>
        <dbReference type="SAM" id="MobiDB-lite"/>
    </source>
</evidence>
<organism evidence="3 4">
    <name type="scientific">Virgisporangium ochraceum</name>
    <dbReference type="NCBI Taxonomy" id="65505"/>
    <lineage>
        <taxon>Bacteria</taxon>
        <taxon>Bacillati</taxon>
        <taxon>Actinomycetota</taxon>
        <taxon>Actinomycetes</taxon>
        <taxon>Micromonosporales</taxon>
        <taxon>Micromonosporaceae</taxon>
        <taxon>Virgisporangium</taxon>
    </lineage>
</organism>
<feature type="transmembrane region" description="Helical" evidence="2">
    <location>
        <begin position="104"/>
        <end position="124"/>
    </location>
</feature>
<reference evidence="3" key="1">
    <citation type="submission" date="2021-01" db="EMBL/GenBank/DDBJ databases">
        <title>Whole genome shotgun sequence of Virgisporangium ochraceum NBRC 16418.</title>
        <authorList>
            <person name="Komaki H."/>
            <person name="Tamura T."/>
        </authorList>
    </citation>
    <scope>NUCLEOTIDE SEQUENCE</scope>
    <source>
        <strain evidence="3">NBRC 16418</strain>
    </source>
</reference>
<dbReference type="GO" id="GO:0004623">
    <property type="term" value="F:phospholipase A2 activity"/>
    <property type="evidence" value="ECO:0007669"/>
    <property type="project" value="TreeGrafter"/>
</dbReference>
<evidence type="ECO:0000256" key="2">
    <source>
        <dbReference type="SAM" id="Phobius"/>
    </source>
</evidence>
<dbReference type="PANTHER" id="PTHR10728:SF40">
    <property type="entry name" value="PATATIN FAMILY PROTEIN"/>
    <property type="match status" value="1"/>
</dbReference>
<feature type="transmembrane region" description="Helical" evidence="2">
    <location>
        <begin position="531"/>
        <end position="549"/>
    </location>
</feature>
<feature type="compositionally biased region" description="Low complexity" evidence="1">
    <location>
        <begin position="913"/>
        <end position="925"/>
    </location>
</feature>
<dbReference type="GO" id="GO:0046475">
    <property type="term" value="P:glycerophospholipid catabolic process"/>
    <property type="evidence" value="ECO:0007669"/>
    <property type="project" value="TreeGrafter"/>
</dbReference>
<dbReference type="PANTHER" id="PTHR10728">
    <property type="entry name" value="CYTOSOLIC PHOSPHOLIPASE A2"/>
    <property type="match status" value="1"/>
</dbReference>
<dbReference type="InterPro" id="IPR016035">
    <property type="entry name" value="Acyl_Trfase/lysoPLipase"/>
</dbReference>
<keyword evidence="2" id="KW-0812">Transmembrane</keyword>
<feature type="transmembrane region" description="Helical" evidence="2">
    <location>
        <begin position="361"/>
        <end position="383"/>
    </location>
</feature>
<feature type="transmembrane region" description="Helical" evidence="2">
    <location>
        <begin position="395"/>
        <end position="421"/>
    </location>
</feature>
<feature type="transmembrane region" description="Helical" evidence="2">
    <location>
        <begin position="144"/>
        <end position="166"/>
    </location>
</feature>
<dbReference type="AlphaFoldDB" id="A0A8J3ZUX3"/>
<feature type="region of interest" description="Disordered" evidence="1">
    <location>
        <begin position="899"/>
        <end position="947"/>
    </location>
</feature>
<evidence type="ECO:0008006" key="5">
    <source>
        <dbReference type="Google" id="ProtNLM"/>
    </source>
</evidence>
<keyword evidence="4" id="KW-1185">Reference proteome</keyword>
<keyword evidence="2" id="KW-0472">Membrane</keyword>
<dbReference type="Gene3D" id="3.40.1090.10">
    <property type="entry name" value="Cytosolic phospholipase A2 catalytic domain"/>
    <property type="match status" value="1"/>
</dbReference>
<comment type="caution">
    <text evidence="3">The sequence shown here is derived from an EMBL/GenBank/DDBJ whole genome shotgun (WGS) entry which is preliminary data.</text>
</comment>
<feature type="compositionally biased region" description="Basic residues" evidence="1">
    <location>
        <begin position="934"/>
        <end position="947"/>
    </location>
</feature>
<proteinExistence type="predicted"/>
<feature type="transmembrane region" description="Helical" evidence="2">
    <location>
        <begin position="484"/>
        <end position="511"/>
    </location>
</feature>
<dbReference type="GO" id="GO:0005829">
    <property type="term" value="C:cytosol"/>
    <property type="evidence" value="ECO:0007669"/>
    <property type="project" value="TreeGrafter"/>
</dbReference>
<feature type="transmembrane region" description="Helical" evidence="2">
    <location>
        <begin position="307"/>
        <end position="330"/>
    </location>
</feature>
<gene>
    <name evidence="3" type="ORF">Voc01_052960</name>
</gene>
<dbReference type="EMBL" id="BOPH01000079">
    <property type="protein sequence ID" value="GIJ70379.1"/>
    <property type="molecule type" value="Genomic_DNA"/>
</dbReference>
<name>A0A8J3ZUX3_9ACTN</name>
<feature type="transmembrane region" description="Helical" evidence="2">
    <location>
        <begin position="68"/>
        <end position="92"/>
    </location>
</feature>
<evidence type="ECO:0000313" key="3">
    <source>
        <dbReference type="EMBL" id="GIJ70379.1"/>
    </source>
</evidence>
<dbReference type="SUPFAM" id="SSF52151">
    <property type="entry name" value="FabD/lysophospholipase-like"/>
    <property type="match status" value="1"/>
</dbReference>